<gene>
    <name evidence="1" type="ORF">HMPREF2086_00547</name>
</gene>
<evidence type="ECO:0000313" key="1">
    <source>
        <dbReference type="EMBL" id="ETD25212.1"/>
    </source>
</evidence>
<dbReference type="HOGENOM" id="CLU_1155180_0_0_7"/>
<sequence length="230" mass="26108">MPKIYLAFVIFVAIFFGGCASYFITPKGEVVLEKGVQILRSAKPLSKVQAELAQKDLQDNVVVVHISAELLGGKPLIFGTEAVSARFEGKPLRIYSYDKLRNSELNFIDILQFYNIPTPTPSVQQNNFYNISPLYYYGYQGFLFYPPMMSPFFSQSPSSIAYMQEKRGALKVFLMNYLRESSLKPNARAQGGFVAIAKKGINKNGILELKVQIGDEEHTFYFRIKKRKNI</sequence>
<dbReference type="EMBL" id="AZJI01000001">
    <property type="protein sequence ID" value="ETD25212.1"/>
    <property type="molecule type" value="Genomic_DNA"/>
</dbReference>
<evidence type="ECO:0008006" key="3">
    <source>
        <dbReference type="Google" id="ProtNLM"/>
    </source>
</evidence>
<comment type="caution">
    <text evidence="1">The sequence shown here is derived from an EMBL/GenBank/DDBJ whole genome shotgun (WGS) entry which is preliminary data.</text>
</comment>
<keyword evidence="2" id="KW-1185">Reference proteome</keyword>
<dbReference type="PROSITE" id="PS51257">
    <property type="entry name" value="PROKAR_LIPOPROTEIN"/>
    <property type="match status" value="1"/>
</dbReference>
<reference evidence="1 2" key="1">
    <citation type="journal article" date="2014" name="Genome Announc.">
        <title>Draft genome sequences of six enterohepatic helicobacter species isolated from humans and one from rhesus macaques.</title>
        <authorList>
            <person name="Shen Z."/>
            <person name="Sheh A."/>
            <person name="Young S.K."/>
            <person name="Abouelliel A."/>
            <person name="Ward D.V."/>
            <person name="Earl A.M."/>
            <person name="Fox J.G."/>
        </authorList>
    </citation>
    <scope>NUCLEOTIDE SEQUENCE [LARGE SCALE GENOMIC DNA]</scope>
    <source>
        <strain evidence="1 2">MIT 99-5501</strain>
    </source>
</reference>
<dbReference type="Proteomes" id="UP000018731">
    <property type="component" value="Unassembled WGS sequence"/>
</dbReference>
<dbReference type="RefSeq" id="WP_023927271.1">
    <property type="nucleotide sequence ID" value="NZ_KI669454.1"/>
</dbReference>
<protein>
    <recommendedName>
        <fullName evidence="3">Lipoprotein</fullName>
    </recommendedName>
</protein>
<evidence type="ECO:0000313" key="2">
    <source>
        <dbReference type="Proteomes" id="UP000018731"/>
    </source>
</evidence>
<accession>V8CDM6</accession>
<dbReference type="PATRIC" id="fig|1357400.3.peg.755"/>
<organism evidence="1 2">
    <name type="scientific">Helicobacter macacae MIT 99-5501</name>
    <dbReference type="NCBI Taxonomy" id="1357400"/>
    <lineage>
        <taxon>Bacteria</taxon>
        <taxon>Pseudomonadati</taxon>
        <taxon>Campylobacterota</taxon>
        <taxon>Epsilonproteobacteria</taxon>
        <taxon>Campylobacterales</taxon>
        <taxon>Helicobacteraceae</taxon>
        <taxon>Helicobacter</taxon>
    </lineage>
</organism>
<name>V8CDM6_9HELI</name>
<proteinExistence type="predicted"/>
<dbReference type="OrthoDB" id="5322096at2"/>
<dbReference type="AlphaFoldDB" id="V8CDM6"/>